<dbReference type="RefSeq" id="XP_013906257.1">
    <property type="nucleotide sequence ID" value="XM_014050803.1"/>
</dbReference>
<keyword evidence="2" id="KW-1133">Transmembrane helix</keyword>
<accession>A0A0D2KAE6</accession>
<feature type="compositionally biased region" description="Low complexity" evidence="1">
    <location>
        <begin position="188"/>
        <end position="200"/>
    </location>
</feature>
<evidence type="ECO:0000313" key="3">
    <source>
        <dbReference type="EMBL" id="KIZ07238.1"/>
    </source>
</evidence>
<feature type="region of interest" description="Disordered" evidence="1">
    <location>
        <begin position="1"/>
        <end position="39"/>
    </location>
</feature>
<evidence type="ECO:0000313" key="4">
    <source>
        <dbReference type="Proteomes" id="UP000054498"/>
    </source>
</evidence>
<dbReference type="Proteomes" id="UP000054498">
    <property type="component" value="Unassembled WGS sequence"/>
</dbReference>
<feature type="region of interest" description="Disordered" evidence="1">
    <location>
        <begin position="139"/>
        <end position="200"/>
    </location>
</feature>
<dbReference type="EMBL" id="KK100280">
    <property type="protein sequence ID" value="KIZ07238.1"/>
    <property type="molecule type" value="Genomic_DNA"/>
</dbReference>
<evidence type="ECO:0000256" key="2">
    <source>
        <dbReference type="SAM" id="Phobius"/>
    </source>
</evidence>
<organism evidence="3 4">
    <name type="scientific">Monoraphidium neglectum</name>
    <dbReference type="NCBI Taxonomy" id="145388"/>
    <lineage>
        <taxon>Eukaryota</taxon>
        <taxon>Viridiplantae</taxon>
        <taxon>Chlorophyta</taxon>
        <taxon>core chlorophytes</taxon>
        <taxon>Chlorophyceae</taxon>
        <taxon>CS clade</taxon>
        <taxon>Sphaeropleales</taxon>
        <taxon>Selenastraceae</taxon>
        <taxon>Monoraphidium</taxon>
    </lineage>
</organism>
<feature type="compositionally biased region" description="Low complexity" evidence="1">
    <location>
        <begin position="149"/>
        <end position="165"/>
    </location>
</feature>
<feature type="compositionally biased region" description="Gly residues" evidence="1">
    <location>
        <begin position="504"/>
        <end position="516"/>
    </location>
</feature>
<feature type="transmembrane region" description="Helical" evidence="2">
    <location>
        <begin position="224"/>
        <end position="243"/>
    </location>
</feature>
<keyword evidence="2" id="KW-0472">Membrane</keyword>
<keyword evidence="4" id="KW-1185">Reference proteome</keyword>
<dbReference type="KEGG" id="mng:MNEG_0715"/>
<proteinExistence type="predicted"/>
<gene>
    <name evidence="3" type="ORF">MNEG_0715</name>
</gene>
<feature type="region of interest" description="Disordered" evidence="1">
    <location>
        <begin position="73"/>
        <end position="113"/>
    </location>
</feature>
<feature type="compositionally biased region" description="Basic residues" evidence="1">
    <location>
        <begin position="1"/>
        <end position="10"/>
    </location>
</feature>
<dbReference type="AlphaFoldDB" id="A0A0D2KAE6"/>
<dbReference type="OrthoDB" id="552937at2759"/>
<keyword evidence="2" id="KW-0812">Transmembrane</keyword>
<sequence>MSTRRKRGGKAKPAAAAREVDLPATDDTPQLVEDPDLGAPPASLAARAADAVSPLVKAIRSSAKTVLRLVDEGDDRGRTLSSLKETNGVRGTAGDDGILGTSDTAAAAAHADQDVLPSEAQAVAATPARSWGARLAFDEAGADAPPPSGGRAAAATPSSGAADGDCGCGRSRSRSPDLSADDQEEAQEQAPPSAAPITSPLRRALGRTAAGAAHAARRAGPGRLLLLLLLLALCGVLLTQRAAMGRQARALASYEGHMQRQAQELSALRGQLSDLQASISRDVAASLQLAQARAEQCAAEVGSLSQGQERLAAQLTALQAAARRAVSAGAARGSAEGAYAGGAVAAGSSGTAHEEASDAPLGGGEWVWPMPARPASSQALEAQLEQIVRQRLPMPDLALAACGATVAAHSPLYVQHLPWHERLRLRRQAAAEVGGGWRARAGHPAADALLLSPRQLPGRCLPLVLGADPLDPPAFVSIRLPGLANITSVELHLLLAAQPPATSGSGGSSGRRGGTGTAPKEPPRWALPATAPRAVRAQPFNSSDGDGGAASHPRVATGEPDAAGLPPGTEAPSSGGSFVLIDAATLNTQQRAGAASVTAGRAKVELPVAADGGAVMADGVRLEVASAQGEGTSWVCLHRVTVRGAILGAESFCQ</sequence>
<evidence type="ECO:0000256" key="1">
    <source>
        <dbReference type="SAM" id="MobiDB-lite"/>
    </source>
</evidence>
<dbReference type="GeneID" id="25726833"/>
<protein>
    <recommendedName>
        <fullName evidence="5">SUN domain-containing protein</fullName>
    </recommendedName>
</protein>
<name>A0A0D2KAE6_9CHLO</name>
<evidence type="ECO:0008006" key="5">
    <source>
        <dbReference type="Google" id="ProtNLM"/>
    </source>
</evidence>
<reference evidence="3 4" key="1">
    <citation type="journal article" date="2013" name="BMC Genomics">
        <title>Reconstruction of the lipid metabolism for the microalga Monoraphidium neglectum from its genome sequence reveals characteristics suitable for biofuel production.</title>
        <authorList>
            <person name="Bogen C."/>
            <person name="Al-Dilaimi A."/>
            <person name="Albersmeier A."/>
            <person name="Wichmann J."/>
            <person name="Grundmann M."/>
            <person name="Rupp O."/>
            <person name="Lauersen K.J."/>
            <person name="Blifernez-Klassen O."/>
            <person name="Kalinowski J."/>
            <person name="Goesmann A."/>
            <person name="Mussgnug J.H."/>
            <person name="Kruse O."/>
        </authorList>
    </citation>
    <scope>NUCLEOTIDE SEQUENCE [LARGE SCALE GENOMIC DNA]</scope>
    <source>
        <strain evidence="3 4">SAG 48.87</strain>
    </source>
</reference>
<feature type="region of interest" description="Disordered" evidence="1">
    <location>
        <begin position="500"/>
        <end position="576"/>
    </location>
</feature>